<feature type="chain" id="PRO_5039242307" evidence="1">
    <location>
        <begin position="22"/>
        <end position="231"/>
    </location>
</feature>
<reference evidence="3 4" key="1">
    <citation type="submission" date="2015-09" db="EMBL/GenBank/DDBJ databases">
        <title>Genome sequencing project for genomic taxonomy and phylogenomics of Bacillus-like bacteria.</title>
        <authorList>
            <person name="Liu B."/>
            <person name="Wang J."/>
            <person name="Zhu Y."/>
            <person name="Liu G."/>
            <person name="Chen Q."/>
            <person name="Chen Z."/>
            <person name="Lan J."/>
            <person name="Che J."/>
            <person name="Ge C."/>
            <person name="Shi H."/>
            <person name="Pan Z."/>
            <person name="Liu X."/>
        </authorList>
    </citation>
    <scope>NUCLEOTIDE SEQUENCE [LARGE SCALE GENOMIC DNA]</scope>
    <source>
        <strain evidence="3 4">FJAT-18043</strain>
    </source>
</reference>
<evidence type="ECO:0000256" key="1">
    <source>
        <dbReference type="SAM" id="SignalP"/>
    </source>
</evidence>
<dbReference type="PATRIC" id="fig|1637975.4.peg.4870"/>
<gene>
    <name evidence="3" type="ORF">AN957_24165</name>
</gene>
<keyword evidence="4" id="KW-1185">Reference proteome</keyword>
<dbReference type="STRING" id="1637975.AN957_24165"/>
<evidence type="ECO:0000313" key="3">
    <source>
        <dbReference type="EMBL" id="KQL21346.1"/>
    </source>
</evidence>
<dbReference type="EMBL" id="LJIX01000006">
    <property type="protein sequence ID" value="KQL21346.1"/>
    <property type="molecule type" value="Genomic_DNA"/>
</dbReference>
<name>A0A0Q3VJW5_9BACI</name>
<feature type="domain" description="SH3b" evidence="2">
    <location>
        <begin position="92"/>
        <end position="160"/>
    </location>
</feature>
<dbReference type="Proteomes" id="UP000050996">
    <property type="component" value="Unassembled WGS sequence"/>
</dbReference>
<dbReference type="AlphaFoldDB" id="A0A0Q3VJW5"/>
<organism evidence="3 4">
    <name type="scientific">Cytobacillus solani</name>
    <dbReference type="NCBI Taxonomy" id="1637975"/>
    <lineage>
        <taxon>Bacteria</taxon>
        <taxon>Bacillati</taxon>
        <taxon>Bacillota</taxon>
        <taxon>Bacilli</taxon>
        <taxon>Bacillales</taxon>
        <taxon>Bacillaceae</taxon>
        <taxon>Cytobacillus</taxon>
    </lineage>
</organism>
<accession>A0A0Q3VJW5</accession>
<dbReference type="Pfam" id="PF08239">
    <property type="entry name" value="SH3_3"/>
    <property type="match status" value="2"/>
</dbReference>
<dbReference type="RefSeq" id="WP_053478728.1">
    <property type="nucleotide sequence ID" value="NZ_CP041305.1"/>
</dbReference>
<comment type="caution">
    <text evidence="3">The sequence shown here is derived from an EMBL/GenBank/DDBJ whole genome shotgun (WGS) entry which is preliminary data.</text>
</comment>
<dbReference type="PROSITE" id="PS51781">
    <property type="entry name" value="SH3B"/>
    <property type="match status" value="2"/>
</dbReference>
<evidence type="ECO:0000259" key="2">
    <source>
        <dbReference type="PROSITE" id="PS51781"/>
    </source>
</evidence>
<feature type="domain" description="SH3b" evidence="2">
    <location>
        <begin position="163"/>
        <end position="231"/>
    </location>
</feature>
<feature type="signal peptide" evidence="1">
    <location>
        <begin position="1"/>
        <end position="21"/>
    </location>
</feature>
<protein>
    <submittedName>
        <fullName evidence="3">Peptide-binding protein</fullName>
    </submittedName>
</protein>
<sequence>MNRSKKLMAAGVLTLGLGAGAVISTPQVMKASSNVVLASVDWVTSQLNPMKTKISELESKISSQQQEINNLKAQISQPGTTPPPVTPPVTGELPSAVYAKGTVNIHSGATKDYKVVATRASGSSLKVIDSHKSATGLWYRVELSSTLKGWVFSGDVSVEKPANAEKTVVTFGDVNLRKGATTSYASLQVIPKGTTLKYISSFTNAAGEVWHNVQTAGGIKGWVIGNLSEVK</sequence>
<proteinExistence type="predicted"/>
<keyword evidence="1" id="KW-0732">Signal</keyword>
<dbReference type="SMART" id="SM00287">
    <property type="entry name" value="SH3b"/>
    <property type="match status" value="2"/>
</dbReference>
<evidence type="ECO:0000313" key="4">
    <source>
        <dbReference type="Proteomes" id="UP000050996"/>
    </source>
</evidence>
<dbReference type="Gene3D" id="2.30.30.40">
    <property type="entry name" value="SH3 Domains"/>
    <property type="match status" value="2"/>
</dbReference>
<dbReference type="InterPro" id="IPR003646">
    <property type="entry name" value="SH3-like_bac-type"/>
</dbReference>